<dbReference type="InterPro" id="IPR007822">
    <property type="entry name" value="LANC-like"/>
</dbReference>
<dbReference type="InterPro" id="IPR033889">
    <property type="entry name" value="LanC"/>
</dbReference>
<sequence>MTNTTARVPSTPKTAEAAVALVADRLADPGTVAATASRDDNRDPVYDAVMWGPLTLANGLPGTALLYAELARTDESWRRVAHRHLAAAGQALNSAPSRGLFSGPAALLAAAQSCAGPAGHYGSLRRKLAAWVAEDQSERLRVVQERAESGATGVDWAAYDLINGLSGTTRLLLDAAADPVESGPEVEAALVGSLHHLVRLSRPVRVDGHDVPGWWVPAELQVSERDRQNYPRGDLNLGLAHGIAGPLTVLAAAHEAGHRVPGTAEAVERIADWLLGWTLHDEAGPYWPARVSLEDELAEARPPVLFTRTAWCYGTPGVAAALCRAGTAFGRPHWRTAATEALRAALRRDEAEWAIEGATVCHGFAGLLRIVTRIAEATGDPELHAGKSRLTGKVLECADPGAPFGFRHLMRFPATARSPVPHRAVNTAGLLEGAAGVALALLPTDEGPLPWDRTLGLA</sequence>
<dbReference type="SMART" id="SM01260">
    <property type="entry name" value="LANC_like"/>
    <property type="match status" value="1"/>
</dbReference>
<dbReference type="PRINTS" id="PR01955">
    <property type="entry name" value="LANCFRANKIA"/>
</dbReference>
<organism evidence="1 2">
    <name type="scientific">Streptomyces cremeus</name>
    <dbReference type="NCBI Taxonomy" id="66881"/>
    <lineage>
        <taxon>Bacteria</taxon>
        <taxon>Bacillati</taxon>
        <taxon>Actinomycetota</taxon>
        <taxon>Actinomycetes</taxon>
        <taxon>Kitasatosporales</taxon>
        <taxon>Streptomycetaceae</taxon>
        <taxon>Streptomyces</taxon>
    </lineage>
</organism>
<accession>A0ABV5PGK8</accession>
<keyword evidence="2" id="KW-1185">Reference proteome</keyword>
<dbReference type="RefSeq" id="WP_345228641.1">
    <property type="nucleotide sequence ID" value="NZ_BAAAXE010000015.1"/>
</dbReference>
<dbReference type="EMBL" id="JBHMCR010000009">
    <property type="protein sequence ID" value="MFB9521888.1"/>
    <property type="molecule type" value="Genomic_DNA"/>
</dbReference>
<dbReference type="CDD" id="cd04793">
    <property type="entry name" value="LanC"/>
    <property type="match status" value="1"/>
</dbReference>
<protein>
    <submittedName>
        <fullName evidence="1">Lanthionine synthetase C family protein</fullName>
    </submittedName>
</protein>
<dbReference type="PRINTS" id="PR01950">
    <property type="entry name" value="LANCSUPER"/>
</dbReference>
<gene>
    <name evidence="1" type="ORF">ACFFTU_18240</name>
</gene>
<reference evidence="1 2" key="1">
    <citation type="submission" date="2024-09" db="EMBL/GenBank/DDBJ databases">
        <authorList>
            <person name="Sun Q."/>
            <person name="Mori K."/>
        </authorList>
    </citation>
    <scope>NUCLEOTIDE SEQUENCE [LARGE SCALE GENOMIC DNA]</scope>
    <source>
        <strain evidence="1 2">JCM 4362</strain>
    </source>
</reference>
<evidence type="ECO:0000313" key="1">
    <source>
        <dbReference type="EMBL" id="MFB9521888.1"/>
    </source>
</evidence>
<dbReference type="Proteomes" id="UP001589718">
    <property type="component" value="Unassembled WGS sequence"/>
</dbReference>
<dbReference type="SUPFAM" id="SSF158745">
    <property type="entry name" value="LanC-like"/>
    <property type="match status" value="1"/>
</dbReference>
<evidence type="ECO:0000313" key="2">
    <source>
        <dbReference type="Proteomes" id="UP001589718"/>
    </source>
</evidence>
<proteinExistence type="predicted"/>
<dbReference type="Gene3D" id="1.50.10.20">
    <property type="match status" value="1"/>
</dbReference>
<comment type="caution">
    <text evidence="1">The sequence shown here is derived from an EMBL/GenBank/DDBJ whole genome shotgun (WGS) entry which is preliminary data.</text>
</comment>
<name>A0ABV5PGK8_STRCM</name>
<dbReference type="Pfam" id="PF05147">
    <property type="entry name" value="LANC_like"/>
    <property type="match status" value="1"/>
</dbReference>